<accession>A0A6J8BCY2</accession>
<dbReference type="InterPro" id="IPR011333">
    <property type="entry name" value="SKP1/BTB/POZ_sf"/>
</dbReference>
<dbReference type="SUPFAM" id="SSF54695">
    <property type="entry name" value="POZ domain"/>
    <property type="match status" value="1"/>
</dbReference>
<dbReference type="GO" id="GO:0005249">
    <property type="term" value="F:voltage-gated potassium channel activity"/>
    <property type="evidence" value="ECO:0007669"/>
    <property type="project" value="InterPro"/>
</dbReference>
<name>A0A6J8BCY2_MYTCO</name>
<dbReference type="Proteomes" id="UP000507470">
    <property type="component" value="Unassembled WGS sequence"/>
</dbReference>
<dbReference type="GO" id="GO:0051260">
    <property type="term" value="P:protein homooligomerization"/>
    <property type="evidence" value="ECO:0007669"/>
    <property type="project" value="InterPro"/>
</dbReference>
<dbReference type="PANTHER" id="PTHR11537:SF254">
    <property type="entry name" value="POTASSIUM VOLTAGE-GATED CHANNEL PROTEIN SHAB"/>
    <property type="match status" value="1"/>
</dbReference>
<dbReference type="Pfam" id="PF02214">
    <property type="entry name" value="BTB_2"/>
    <property type="match status" value="1"/>
</dbReference>
<keyword evidence="10" id="KW-1185">Reference proteome</keyword>
<evidence type="ECO:0000256" key="2">
    <source>
        <dbReference type="ARBA" id="ARBA00022448"/>
    </source>
</evidence>
<dbReference type="PANTHER" id="PTHR11537">
    <property type="entry name" value="VOLTAGE-GATED POTASSIUM CHANNEL"/>
    <property type="match status" value="1"/>
</dbReference>
<dbReference type="EMBL" id="CACVKT020003062">
    <property type="protein sequence ID" value="CAC5381433.1"/>
    <property type="molecule type" value="Genomic_DNA"/>
</dbReference>
<evidence type="ECO:0000256" key="4">
    <source>
        <dbReference type="ARBA" id="ARBA00022989"/>
    </source>
</evidence>
<dbReference type="GO" id="GO:0001508">
    <property type="term" value="P:action potential"/>
    <property type="evidence" value="ECO:0007669"/>
    <property type="project" value="TreeGrafter"/>
</dbReference>
<evidence type="ECO:0000313" key="10">
    <source>
        <dbReference type="Proteomes" id="UP000507470"/>
    </source>
</evidence>
<keyword evidence="3" id="KW-0812">Transmembrane</keyword>
<dbReference type="InterPro" id="IPR028325">
    <property type="entry name" value="VG_K_chnl"/>
</dbReference>
<evidence type="ECO:0000259" key="8">
    <source>
        <dbReference type="Pfam" id="PF02214"/>
    </source>
</evidence>
<comment type="subcellular location">
    <subcellularLocation>
        <location evidence="1">Membrane</location>
        <topology evidence="1">Multi-pass membrane protein</topology>
    </subcellularLocation>
</comment>
<dbReference type="AlphaFoldDB" id="A0A6J8BCY2"/>
<keyword evidence="7" id="KW-0407">Ion channel</keyword>
<evidence type="ECO:0000256" key="3">
    <source>
        <dbReference type="ARBA" id="ARBA00022692"/>
    </source>
</evidence>
<evidence type="ECO:0000313" key="9">
    <source>
        <dbReference type="EMBL" id="CAC5381433.1"/>
    </source>
</evidence>
<dbReference type="OrthoDB" id="6064518at2759"/>
<protein>
    <submittedName>
        <fullName evidence="9">KCNC1</fullName>
    </submittedName>
</protein>
<gene>
    <name evidence="9" type="ORF">MCOR_17302</name>
</gene>
<dbReference type="InterPro" id="IPR003131">
    <property type="entry name" value="T1-type_BTB"/>
</dbReference>
<dbReference type="Gene3D" id="3.30.710.10">
    <property type="entry name" value="Potassium Channel Kv1.1, Chain A"/>
    <property type="match status" value="1"/>
</dbReference>
<keyword evidence="4" id="KW-1133">Transmembrane helix</keyword>
<sequence length="177" mass="20632">MEKTRYISNRGVRHELSDQLLGRIRETNSNAAEHIITAIKDDSNCMDFRFNRHTSSTNNIFDYFNGGKLHMPADICPQKFNEELEFWGLPETALEMCCFTKYVSYFDNLNILKVLEEGECKRNFMFEKVATMARGHGWMSIQARMWSVMEYPTSSMLAKVKLLSKISVEVIFIITYI</sequence>
<dbReference type="InterPro" id="IPR003974">
    <property type="entry name" value="K_chnl_volt-dep_Kv3"/>
</dbReference>
<dbReference type="PRINTS" id="PR01498">
    <property type="entry name" value="SHAWCHANNEL"/>
</dbReference>
<evidence type="ECO:0000256" key="5">
    <source>
        <dbReference type="ARBA" id="ARBA00023065"/>
    </source>
</evidence>
<organism evidence="9 10">
    <name type="scientific">Mytilus coruscus</name>
    <name type="common">Sea mussel</name>
    <dbReference type="NCBI Taxonomy" id="42192"/>
    <lineage>
        <taxon>Eukaryota</taxon>
        <taxon>Metazoa</taxon>
        <taxon>Spiralia</taxon>
        <taxon>Lophotrochozoa</taxon>
        <taxon>Mollusca</taxon>
        <taxon>Bivalvia</taxon>
        <taxon>Autobranchia</taxon>
        <taxon>Pteriomorphia</taxon>
        <taxon>Mytilida</taxon>
        <taxon>Mytiloidea</taxon>
        <taxon>Mytilidae</taxon>
        <taxon>Mytilinae</taxon>
        <taxon>Mytilus</taxon>
    </lineage>
</organism>
<reference evidence="9 10" key="1">
    <citation type="submission" date="2020-06" db="EMBL/GenBank/DDBJ databases">
        <authorList>
            <person name="Li R."/>
            <person name="Bekaert M."/>
        </authorList>
    </citation>
    <scope>NUCLEOTIDE SEQUENCE [LARGE SCALE GENOMIC DNA]</scope>
    <source>
        <strain evidence="10">wild</strain>
    </source>
</reference>
<keyword evidence="6" id="KW-0472">Membrane</keyword>
<evidence type="ECO:0000256" key="7">
    <source>
        <dbReference type="ARBA" id="ARBA00023303"/>
    </source>
</evidence>
<evidence type="ECO:0000256" key="1">
    <source>
        <dbReference type="ARBA" id="ARBA00004141"/>
    </source>
</evidence>
<keyword evidence="5" id="KW-0406">Ion transport</keyword>
<dbReference type="GO" id="GO:0008076">
    <property type="term" value="C:voltage-gated potassium channel complex"/>
    <property type="evidence" value="ECO:0007669"/>
    <property type="project" value="InterPro"/>
</dbReference>
<keyword evidence="2" id="KW-0813">Transport</keyword>
<feature type="domain" description="Potassium channel tetramerisation-type BTB" evidence="8">
    <location>
        <begin position="11"/>
        <end position="97"/>
    </location>
</feature>
<evidence type="ECO:0000256" key="6">
    <source>
        <dbReference type="ARBA" id="ARBA00023136"/>
    </source>
</evidence>
<proteinExistence type="predicted"/>